<evidence type="ECO:0000259" key="10">
    <source>
        <dbReference type="Pfam" id="PF00122"/>
    </source>
</evidence>
<keyword evidence="5 9" id="KW-1133">Transmembrane helix</keyword>
<dbReference type="Gene3D" id="3.40.50.1000">
    <property type="entry name" value="HAD superfamily/HAD-like"/>
    <property type="match status" value="1"/>
</dbReference>
<keyword evidence="3 9" id="KW-0812">Transmembrane</keyword>
<keyword evidence="9" id="KW-1003">Cell membrane</keyword>
<dbReference type="InterPro" id="IPR018303">
    <property type="entry name" value="ATPase_P-typ_P_site"/>
</dbReference>
<evidence type="ECO:0000256" key="3">
    <source>
        <dbReference type="ARBA" id="ARBA00022692"/>
    </source>
</evidence>
<dbReference type="PRINTS" id="PR00119">
    <property type="entry name" value="CATATPASE"/>
</dbReference>
<dbReference type="NCBIfam" id="TIGR01494">
    <property type="entry name" value="ATPase_P-type"/>
    <property type="match status" value="1"/>
</dbReference>
<dbReference type="SFLD" id="SFLDF00027">
    <property type="entry name" value="p-type_atpase"/>
    <property type="match status" value="1"/>
</dbReference>
<dbReference type="SUPFAM" id="SSF81653">
    <property type="entry name" value="Calcium ATPase, transduction domain A"/>
    <property type="match status" value="1"/>
</dbReference>
<feature type="transmembrane region" description="Helical" evidence="9">
    <location>
        <begin position="309"/>
        <end position="328"/>
    </location>
</feature>
<dbReference type="PROSITE" id="PS01229">
    <property type="entry name" value="COF_2"/>
    <property type="match status" value="1"/>
</dbReference>
<evidence type="ECO:0000256" key="9">
    <source>
        <dbReference type="RuleBase" id="RU362081"/>
    </source>
</evidence>
<dbReference type="Proteomes" id="UP001053296">
    <property type="component" value="Chromosome"/>
</dbReference>
<dbReference type="InterPro" id="IPR059000">
    <property type="entry name" value="ATPase_P-type_domA"/>
</dbReference>
<keyword evidence="9" id="KW-0067">ATP-binding</keyword>
<dbReference type="PANTHER" id="PTHR48085:SF5">
    <property type="entry name" value="CADMIUM_ZINC-TRANSPORTING ATPASE HMA4-RELATED"/>
    <property type="match status" value="1"/>
</dbReference>
<dbReference type="PRINTS" id="PR00120">
    <property type="entry name" value="HATPASE"/>
</dbReference>
<dbReference type="InterPro" id="IPR044492">
    <property type="entry name" value="P_typ_ATPase_HD_dom"/>
</dbReference>
<evidence type="ECO:0000313" key="12">
    <source>
        <dbReference type="Proteomes" id="UP001053296"/>
    </source>
</evidence>
<dbReference type="InterPro" id="IPR008250">
    <property type="entry name" value="ATPase_P-typ_transduc_dom_A_sf"/>
</dbReference>
<dbReference type="Pfam" id="PF00122">
    <property type="entry name" value="E1-E2_ATPase"/>
    <property type="match status" value="1"/>
</dbReference>
<keyword evidence="9" id="KW-0547">Nucleotide-binding</keyword>
<dbReference type="SFLD" id="SFLDG00002">
    <property type="entry name" value="C1.7:_P-type_atpase_like"/>
    <property type="match status" value="1"/>
</dbReference>
<dbReference type="Gene3D" id="2.70.150.10">
    <property type="entry name" value="Calcium-transporting ATPase, cytoplasmic transduction domain A"/>
    <property type="match status" value="1"/>
</dbReference>
<keyword evidence="9" id="KW-0479">Metal-binding</keyword>
<organism evidence="11 12">
    <name type="scientific">Pseudodesulfovibrio sediminis</name>
    <dbReference type="NCBI Taxonomy" id="2810563"/>
    <lineage>
        <taxon>Bacteria</taxon>
        <taxon>Pseudomonadati</taxon>
        <taxon>Thermodesulfobacteriota</taxon>
        <taxon>Desulfovibrionia</taxon>
        <taxon>Desulfovibrionales</taxon>
        <taxon>Desulfovibrionaceae</taxon>
    </lineage>
</organism>
<name>A0ABM7P5A4_9BACT</name>
<dbReference type="InterPro" id="IPR051014">
    <property type="entry name" value="Cation_Transport_ATPase_IB"/>
</dbReference>
<dbReference type="EC" id="7.2.2.12" evidence="7"/>
<dbReference type="InterPro" id="IPR001757">
    <property type="entry name" value="P_typ_ATPase"/>
</dbReference>
<evidence type="ECO:0000256" key="7">
    <source>
        <dbReference type="ARBA" id="ARBA00039097"/>
    </source>
</evidence>
<evidence type="ECO:0000256" key="6">
    <source>
        <dbReference type="ARBA" id="ARBA00023136"/>
    </source>
</evidence>
<dbReference type="Gene3D" id="3.40.1110.10">
    <property type="entry name" value="Calcium-transporting ATPase, cytoplasmic domain N"/>
    <property type="match status" value="1"/>
</dbReference>
<keyword evidence="4" id="KW-1278">Translocase</keyword>
<gene>
    <name evidence="11" type="ORF">PSDVSF_13490</name>
</gene>
<protein>
    <recommendedName>
        <fullName evidence="7">P-type Zn(2+) transporter</fullName>
        <ecNumber evidence="7">7.2.2.12</ecNumber>
    </recommendedName>
</protein>
<feature type="domain" description="P-type ATPase A" evidence="10">
    <location>
        <begin position="193"/>
        <end position="288"/>
    </location>
</feature>
<comment type="caution">
    <text evidence="9">Lacks conserved residue(s) required for the propagation of feature annotation.</text>
</comment>
<dbReference type="InterPro" id="IPR023214">
    <property type="entry name" value="HAD_sf"/>
</dbReference>
<evidence type="ECO:0000256" key="4">
    <source>
        <dbReference type="ARBA" id="ARBA00022967"/>
    </source>
</evidence>
<evidence type="ECO:0000256" key="2">
    <source>
        <dbReference type="ARBA" id="ARBA00006024"/>
    </source>
</evidence>
<evidence type="ECO:0000256" key="8">
    <source>
        <dbReference type="ARBA" id="ARBA00047308"/>
    </source>
</evidence>
<dbReference type="Pfam" id="PF00702">
    <property type="entry name" value="Hydrolase"/>
    <property type="match status" value="1"/>
</dbReference>
<dbReference type="PROSITE" id="PS00154">
    <property type="entry name" value="ATPASE_E1_E2"/>
    <property type="match status" value="1"/>
</dbReference>
<dbReference type="InterPro" id="IPR036412">
    <property type="entry name" value="HAD-like_sf"/>
</dbReference>
<reference evidence="11" key="1">
    <citation type="journal article" date="2022" name="Arch. Microbiol.">
        <title>Pseudodesulfovibrio sediminis sp. nov., a mesophilic and neutrophilic sulfate-reducing bacterium isolated from sediment of a brackish lake.</title>
        <authorList>
            <person name="Takahashi A."/>
            <person name="Kojima H."/>
            <person name="Watanabe M."/>
            <person name="Fukui M."/>
        </authorList>
    </citation>
    <scope>NUCLEOTIDE SEQUENCE</scope>
    <source>
        <strain evidence="11">SF6</strain>
    </source>
</reference>
<dbReference type="InterPro" id="IPR023299">
    <property type="entry name" value="ATPase_P-typ_cyto_dom_N"/>
</dbReference>
<dbReference type="SUPFAM" id="SSF56784">
    <property type="entry name" value="HAD-like"/>
    <property type="match status" value="1"/>
</dbReference>
<keyword evidence="6 9" id="KW-0472">Membrane</keyword>
<accession>A0ABM7P5A4</accession>
<dbReference type="EMBL" id="AP024485">
    <property type="protein sequence ID" value="BCS88107.1"/>
    <property type="molecule type" value="Genomic_DNA"/>
</dbReference>
<evidence type="ECO:0000256" key="1">
    <source>
        <dbReference type="ARBA" id="ARBA00004370"/>
    </source>
</evidence>
<evidence type="ECO:0000256" key="5">
    <source>
        <dbReference type="ARBA" id="ARBA00022989"/>
    </source>
</evidence>
<comment type="catalytic activity">
    <reaction evidence="8">
        <text>Zn(2+)(in) + ATP + H2O = Zn(2+)(out) + ADP + phosphate + H(+)</text>
        <dbReference type="Rhea" id="RHEA:20621"/>
        <dbReference type="ChEBI" id="CHEBI:15377"/>
        <dbReference type="ChEBI" id="CHEBI:15378"/>
        <dbReference type="ChEBI" id="CHEBI:29105"/>
        <dbReference type="ChEBI" id="CHEBI:30616"/>
        <dbReference type="ChEBI" id="CHEBI:43474"/>
        <dbReference type="ChEBI" id="CHEBI:456216"/>
        <dbReference type="EC" id="7.2.2.12"/>
    </reaction>
</comment>
<evidence type="ECO:0000313" key="11">
    <source>
        <dbReference type="EMBL" id="BCS88107.1"/>
    </source>
</evidence>
<keyword evidence="12" id="KW-1185">Reference proteome</keyword>
<comment type="subcellular location">
    <subcellularLocation>
        <location evidence="9">Cell membrane</location>
    </subcellularLocation>
    <subcellularLocation>
        <location evidence="1">Membrane</location>
    </subcellularLocation>
</comment>
<dbReference type="NCBIfam" id="TIGR01525">
    <property type="entry name" value="ATPase-IB_hvy"/>
    <property type="match status" value="1"/>
</dbReference>
<comment type="similarity">
    <text evidence="2 9">Belongs to the cation transport ATPase (P-type) (TC 3.A.3) family. Type IB subfamily.</text>
</comment>
<dbReference type="InterPro" id="IPR027256">
    <property type="entry name" value="P-typ_ATPase_IB"/>
</dbReference>
<dbReference type="SFLD" id="SFLDS00003">
    <property type="entry name" value="Haloacid_Dehalogenase"/>
    <property type="match status" value="1"/>
</dbReference>
<feature type="transmembrane region" description="Helical" evidence="9">
    <location>
        <begin position="644"/>
        <end position="669"/>
    </location>
</feature>
<proteinExistence type="inferred from homology"/>
<dbReference type="PANTHER" id="PTHR48085">
    <property type="entry name" value="CADMIUM/ZINC-TRANSPORTING ATPASE HMA2-RELATED"/>
    <property type="match status" value="1"/>
</dbReference>
<sequence length="689" mass="75307">MQERILADFGDDAVDLEFSYSERSGRALVRFVPDRMLTERVEEVVANALAIPLLPELSDCRSAALGDELACTLPAHAPGIYEPAELENPFWIVAKKVFNFYTTRLLMPMRLRPYWTAFNVAPLIFEGIRNLFQRKLNVAVLDGAAIGAALAMRDFSTAGTIHLLLDISETLEDWTREKSRKDLASLFAGDGKPVWVLRKGEEVQIPQENVAVGDLVVVRAGARISVDGVVADGTAMVNQSSMTGEPLSVKRGIGKEVFAGTVVEEGKIVILTEGVGDETRFAKIAQVISDSEAMKAEIHGQAIQLADKIVPFSFVLSGVIFVITRNWMQAAAVLMADYSCAIKLSTPLAVRSAMLESAYFGALIKGGKCIEQLSKVDAIVLDKTGTLTRAIPEVVDVCPVNGYSREFILRNAACMEEHFPHPVADAVVRKADEEGLIHDERHAEIEYILAHGISTTLGGKRMILGSRHFVHEDEGIDLDVADAQIKRCTDTGHSTLYMAVDNELAGVIALEDPVRDSAYRFIRRLENMGMRRIIMLTGDGEASARTVASELDIEEFYAQVLPNDKTELVDTLRAEGYTVAMVGDGINDSAALSHAHVGVSMKHGADIAQETCDVMLTSERLDSLIDSMSISGLVMKRIRRNYKFIVASNTLFIGLGIFGFITPAVLALLHNSGTVLTCAYSMRPMLPEQ</sequence>